<dbReference type="VEuPathDB" id="FungiDB:CH63R_01888"/>
<reference evidence="2" key="1">
    <citation type="journal article" date="2012" name="Nat. Genet.">
        <title>Lifestyle transitions in plant pathogenic Colletotrichum fungi deciphered by genome and transcriptome analyses.</title>
        <authorList>
            <person name="O'Connell R.J."/>
            <person name="Thon M.R."/>
            <person name="Hacquard S."/>
            <person name="Amyotte S.G."/>
            <person name="Kleemann J."/>
            <person name="Torres M.F."/>
            <person name="Damm U."/>
            <person name="Buiate E.A."/>
            <person name="Epstein L."/>
            <person name="Alkan N."/>
            <person name="Altmueller J."/>
            <person name="Alvarado-Balderrama L."/>
            <person name="Bauser C.A."/>
            <person name="Becker C."/>
            <person name="Birren B.W."/>
            <person name="Chen Z."/>
            <person name="Choi J."/>
            <person name="Crouch J.A."/>
            <person name="Duvick J.P."/>
            <person name="Farman M.A."/>
            <person name="Gan P."/>
            <person name="Heiman D."/>
            <person name="Henrissat B."/>
            <person name="Howard R.J."/>
            <person name="Kabbage M."/>
            <person name="Koch C."/>
            <person name="Kracher B."/>
            <person name="Kubo Y."/>
            <person name="Law A.D."/>
            <person name="Lebrun M.-H."/>
            <person name="Lee Y.-H."/>
            <person name="Miyara I."/>
            <person name="Moore N."/>
            <person name="Neumann U."/>
            <person name="Nordstroem K."/>
            <person name="Panaccione D.G."/>
            <person name="Panstruga R."/>
            <person name="Place M."/>
            <person name="Proctor R.H."/>
            <person name="Prusky D."/>
            <person name="Rech G."/>
            <person name="Reinhardt R."/>
            <person name="Rollins J.A."/>
            <person name="Rounsley S."/>
            <person name="Schardl C.L."/>
            <person name="Schwartz D.C."/>
            <person name="Shenoy N."/>
            <person name="Shirasu K."/>
            <person name="Sikhakolli U.R."/>
            <person name="Stueber K."/>
            <person name="Sukno S.A."/>
            <person name="Sweigard J.A."/>
            <person name="Takano Y."/>
            <person name="Takahara H."/>
            <person name="Trail F."/>
            <person name="van der Does H.C."/>
            <person name="Voll L.M."/>
            <person name="Will I."/>
            <person name="Young S."/>
            <person name="Zeng Q."/>
            <person name="Zhang J."/>
            <person name="Zhou S."/>
            <person name="Dickman M.B."/>
            <person name="Schulze-Lefert P."/>
            <person name="Ver Loren van Themaat E."/>
            <person name="Ma L.-J."/>
            <person name="Vaillancourt L.J."/>
        </authorList>
    </citation>
    <scope>NUCLEOTIDE SEQUENCE [LARGE SCALE GENOMIC DNA]</scope>
    <source>
        <strain evidence="2">IMI 349063</strain>
    </source>
</reference>
<gene>
    <name evidence="1" type="ORF">CH063_15042</name>
</gene>
<dbReference type="Proteomes" id="UP000007174">
    <property type="component" value="Unassembled WGS sequence"/>
</dbReference>
<dbReference type="EMBL" id="CACQ02008464">
    <property type="protein sequence ID" value="CCF46219.1"/>
    <property type="molecule type" value="Genomic_DNA"/>
</dbReference>
<dbReference type="AlphaFoldDB" id="H1W156"/>
<protein>
    <submittedName>
        <fullName evidence="1">Uncharacterized protein</fullName>
    </submittedName>
</protein>
<dbReference type="HOGENOM" id="CLU_3050223_0_0_1"/>
<evidence type="ECO:0000313" key="1">
    <source>
        <dbReference type="EMBL" id="CCF46219.1"/>
    </source>
</evidence>
<evidence type="ECO:0000313" key="2">
    <source>
        <dbReference type="Proteomes" id="UP000007174"/>
    </source>
</evidence>
<proteinExistence type="predicted"/>
<name>H1W156_COLHI</name>
<organism evidence="1 2">
    <name type="scientific">Colletotrichum higginsianum (strain IMI 349063)</name>
    <name type="common">Crucifer anthracnose fungus</name>
    <dbReference type="NCBI Taxonomy" id="759273"/>
    <lineage>
        <taxon>Eukaryota</taxon>
        <taxon>Fungi</taxon>
        <taxon>Dikarya</taxon>
        <taxon>Ascomycota</taxon>
        <taxon>Pezizomycotina</taxon>
        <taxon>Sordariomycetes</taxon>
        <taxon>Hypocreomycetidae</taxon>
        <taxon>Glomerellales</taxon>
        <taxon>Glomerellaceae</taxon>
        <taxon>Colletotrichum</taxon>
        <taxon>Colletotrichum destructivum species complex</taxon>
    </lineage>
</organism>
<accession>H1W156</accession>
<dbReference type="STRING" id="759273.H1W156"/>
<sequence length="54" mass="6022">MDDHAGYAAKILRVTAYMLDKAAVWPVTHLKARCLEAHATHVRARAEKSVMTSE</sequence>